<dbReference type="AlphaFoldDB" id="A0A6G7KAV6"/>
<protein>
    <submittedName>
        <fullName evidence="2">Zinc ribbon domain-containing protein</fullName>
    </submittedName>
</protein>
<name>A0A6G7KAV6_9LACT</name>
<evidence type="ECO:0000313" key="2">
    <source>
        <dbReference type="EMBL" id="QII82399.1"/>
    </source>
</evidence>
<evidence type="ECO:0000313" key="3">
    <source>
        <dbReference type="Proteomes" id="UP000501451"/>
    </source>
</evidence>
<gene>
    <name evidence="2" type="ORF">G7057_08095</name>
</gene>
<proteinExistence type="predicted"/>
<keyword evidence="1" id="KW-0812">Transmembrane</keyword>
<dbReference type="RefSeq" id="WP_166162655.1">
    <property type="nucleotide sequence ID" value="NZ_CP049740.1"/>
</dbReference>
<keyword evidence="1" id="KW-0472">Membrane</keyword>
<organism evidence="2 3">
    <name type="scientific">Jeotgalibaca arthritidis</name>
    <dbReference type="NCBI Taxonomy" id="1868794"/>
    <lineage>
        <taxon>Bacteria</taxon>
        <taxon>Bacillati</taxon>
        <taxon>Bacillota</taxon>
        <taxon>Bacilli</taxon>
        <taxon>Lactobacillales</taxon>
        <taxon>Carnobacteriaceae</taxon>
        <taxon>Jeotgalibaca</taxon>
    </lineage>
</organism>
<sequence>MEQKCPKCSSVCDAGSNFCEKCGHSLVSMNKPIPQNGKSNKKLLKAIAVLGILGVLVAAGTYLVNSNSLKGEWYIYEEYDTFKVTIPNNDELVLSYMTYGEEGRIDVYYDIQKPQSKNEPYSLSQPLKAEVIISISSLEDEDDIEEAAEIGFIIETKDDQYVMRTEDSRLIDELTGFIKRFYFYEVNDRLEIIYANDEGEEVLFLVALPNQISPEEGDYIKLFEDVLDELKTSDLDRPSLAKENLAEIKKIAPDSKLLVAYSELNKENDAFLAAAKNKDKAKLQEIKDKIAEMPLSQIGGLYQHYIDSTNILLERISQAEIFD</sequence>
<dbReference type="KEGG" id="jar:G7057_08095"/>
<accession>A0A6G7KAV6</accession>
<dbReference type="EMBL" id="CP049740">
    <property type="protein sequence ID" value="QII82399.1"/>
    <property type="molecule type" value="Genomic_DNA"/>
</dbReference>
<dbReference type="Proteomes" id="UP000501451">
    <property type="component" value="Chromosome"/>
</dbReference>
<evidence type="ECO:0000256" key="1">
    <source>
        <dbReference type="SAM" id="Phobius"/>
    </source>
</evidence>
<keyword evidence="1" id="KW-1133">Transmembrane helix</keyword>
<keyword evidence="3" id="KW-1185">Reference proteome</keyword>
<reference evidence="2 3" key="1">
    <citation type="journal article" date="2017" name="Int. J. Syst. Evol. Microbiol.">
        <title>Jeotgalibaca porci sp. nov. and Jeotgalibaca arthritidis sp. nov., isolated from pigs, and emended description of the genus Jeotgalibaca.</title>
        <authorList>
            <person name="Zamora L."/>
            <person name="Perez-Sancho M."/>
            <person name="Dominguez L."/>
            <person name="Fernandez-Garayzabal J.F."/>
            <person name="Vela A.I."/>
        </authorList>
    </citation>
    <scope>NUCLEOTIDE SEQUENCE [LARGE SCALE GENOMIC DNA]</scope>
    <source>
        <strain evidence="2 3">CECT 9157</strain>
    </source>
</reference>
<feature type="transmembrane region" description="Helical" evidence="1">
    <location>
        <begin position="43"/>
        <end position="64"/>
    </location>
</feature>